<evidence type="ECO:0000313" key="1">
    <source>
        <dbReference type="EMBL" id="MBE9142125.1"/>
    </source>
</evidence>
<name>A0ABR9U6P8_9CYAN</name>
<evidence type="ECO:0000313" key="2">
    <source>
        <dbReference type="Proteomes" id="UP000640725"/>
    </source>
</evidence>
<comment type="caution">
    <text evidence="1">The sequence shown here is derived from an EMBL/GenBank/DDBJ whole genome shotgun (WGS) entry which is preliminary data.</text>
</comment>
<protein>
    <submittedName>
        <fullName evidence="1">DUF4926 domain-containing protein</fullName>
    </submittedName>
</protein>
<accession>A0ABR9U6P8</accession>
<organism evidence="1 2">
    <name type="scientific">Planktothrix mougeotii LEGE 06226</name>
    <dbReference type="NCBI Taxonomy" id="1828728"/>
    <lineage>
        <taxon>Bacteria</taxon>
        <taxon>Bacillati</taxon>
        <taxon>Cyanobacteriota</taxon>
        <taxon>Cyanophyceae</taxon>
        <taxon>Oscillatoriophycideae</taxon>
        <taxon>Oscillatoriales</taxon>
        <taxon>Microcoleaceae</taxon>
        <taxon>Planktothrix</taxon>
    </lineage>
</organism>
<reference evidence="1 2" key="1">
    <citation type="submission" date="2020-10" db="EMBL/GenBank/DDBJ databases">
        <authorList>
            <person name="Castelo-Branco R."/>
            <person name="Eusebio N."/>
            <person name="Adriana R."/>
            <person name="Vieira A."/>
            <person name="Brugerolle De Fraissinette N."/>
            <person name="Rezende De Castro R."/>
            <person name="Schneider M.P."/>
            <person name="Vasconcelos V."/>
            <person name="Leao P.N."/>
        </authorList>
    </citation>
    <scope>NUCLEOTIDE SEQUENCE [LARGE SCALE GENOMIC DNA]</scope>
    <source>
        <strain evidence="1 2">LEGE 06226</strain>
    </source>
</reference>
<proteinExistence type="predicted"/>
<dbReference type="RefSeq" id="WP_193867839.1">
    <property type="nucleotide sequence ID" value="NZ_JADEWU010000003.1"/>
</dbReference>
<dbReference type="Proteomes" id="UP000640725">
    <property type="component" value="Unassembled WGS sequence"/>
</dbReference>
<dbReference type="Pfam" id="PF16277">
    <property type="entry name" value="DUF4926"/>
    <property type="match status" value="1"/>
</dbReference>
<sequence length="82" mass="9198">MQFEMFSEVSLKEDIAEYNLTKGTPAIIVDYCPRPSGQEDGYVLEVLNEEGKAFTVIALAASKIEPIARELDVEEKVEVFRS</sequence>
<keyword evidence="2" id="KW-1185">Reference proteome</keyword>
<gene>
    <name evidence="1" type="ORF">IQ236_02675</name>
</gene>
<dbReference type="InterPro" id="IPR032568">
    <property type="entry name" value="DUF4926"/>
</dbReference>
<dbReference type="EMBL" id="JADEWU010000003">
    <property type="protein sequence ID" value="MBE9142125.1"/>
    <property type="molecule type" value="Genomic_DNA"/>
</dbReference>